<accession>A0A0A9F437</accession>
<protein>
    <submittedName>
        <fullName evidence="1">Uncharacterized protein</fullName>
    </submittedName>
</protein>
<proteinExistence type="predicted"/>
<evidence type="ECO:0000313" key="1">
    <source>
        <dbReference type="EMBL" id="JAE07795.1"/>
    </source>
</evidence>
<dbReference type="EMBL" id="GBRH01190101">
    <property type="protein sequence ID" value="JAE07795.1"/>
    <property type="molecule type" value="Transcribed_RNA"/>
</dbReference>
<reference evidence="1" key="2">
    <citation type="journal article" date="2015" name="Data Brief">
        <title>Shoot transcriptome of the giant reed, Arundo donax.</title>
        <authorList>
            <person name="Barrero R.A."/>
            <person name="Guerrero F.D."/>
            <person name="Moolhuijzen P."/>
            <person name="Goolsby J.A."/>
            <person name="Tidwell J."/>
            <person name="Bellgard S.E."/>
            <person name="Bellgard M.I."/>
        </authorList>
    </citation>
    <scope>NUCLEOTIDE SEQUENCE</scope>
    <source>
        <tissue evidence="1">Shoot tissue taken approximately 20 cm above the soil surface</tissue>
    </source>
</reference>
<sequence>MLSGCCKIEQRINIK</sequence>
<name>A0A0A9F437_ARUDO</name>
<reference evidence="1" key="1">
    <citation type="submission" date="2014-09" db="EMBL/GenBank/DDBJ databases">
        <authorList>
            <person name="Magalhaes I.L.F."/>
            <person name="Oliveira U."/>
            <person name="Santos F.R."/>
            <person name="Vidigal T.H.D.A."/>
            <person name="Brescovit A.D."/>
            <person name="Santos A.J."/>
        </authorList>
    </citation>
    <scope>NUCLEOTIDE SEQUENCE</scope>
    <source>
        <tissue evidence="1">Shoot tissue taken approximately 20 cm above the soil surface</tissue>
    </source>
</reference>
<organism evidence="1">
    <name type="scientific">Arundo donax</name>
    <name type="common">Giant reed</name>
    <name type="synonym">Donax arundinaceus</name>
    <dbReference type="NCBI Taxonomy" id="35708"/>
    <lineage>
        <taxon>Eukaryota</taxon>
        <taxon>Viridiplantae</taxon>
        <taxon>Streptophyta</taxon>
        <taxon>Embryophyta</taxon>
        <taxon>Tracheophyta</taxon>
        <taxon>Spermatophyta</taxon>
        <taxon>Magnoliopsida</taxon>
        <taxon>Liliopsida</taxon>
        <taxon>Poales</taxon>
        <taxon>Poaceae</taxon>
        <taxon>PACMAD clade</taxon>
        <taxon>Arundinoideae</taxon>
        <taxon>Arundineae</taxon>
        <taxon>Arundo</taxon>
    </lineage>
</organism>